<keyword evidence="8 13" id="KW-0274">FAD</keyword>
<dbReference type="SUPFAM" id="SSF46977">
    <property type="entry name" value="Succinate dehydrogenase/fumarate reductase flavoprotein C-terminal domain"/>
    <property type="match status" value="1"/>
</dbReference>
<evidence type="ECO:0000256" key="13">
    <source>
        <dbReference type="RuleBase" id="RU362049"/>
    </source>
</evidence>
<evidence type="ECO:0000256" key="3">
    <source>
        <dbReference type="ARBA" id="ARBA00008562"/>
    </source>
</evidence>
<evidence type="ECO:0000256" key="11">
    <source>
        <dbReference type="NCBIfam" id="TIGR00551"/>
    </source>
</evidence>
<dbReference type="Proteomes" id="UP000178724">
    <property type="component" value="Unassembled WGS sequence"/>
</dbReference>
<dbReference type="SUPFAM" id="SSF51905">
    <property type="entry name" value="FAD/NAD(P)-binding domain"/>
    <property type="match status" value="1"/>
</dbReference>
<dbReference type="EC" id="1.4.3.16" evidence="4 11"/>
<evidence type="ECO:0000313" key="18">
    <source>
        <dbReference type="Proteomes" id="UP000178724"/>
    </source>
</evidence>
<sequence>MAEKCDFFILGGGIAGLSAALAASQYGRVILLTKGKIGETATEKAQGGIAAAIDQIRDSTQFHFEDTIAGGAGLCDEAAVKVLVTEGVDRVKELIEMGAQFDRAETEAGGTAFALTLEGAHKRRRILHAGDETGREIEKTLGRRVVAEGKVEILQQMMGIDLLVENAQCIGASALNQQTNQQTNFLARSTLLATGGVCQVYLHTTNPEFATGDGVAMAYRAGAEVTDVEFVQFHPTALVQIKGFEDIVALPRFLISEAVRGEGGILLNNKNERFGDELAPRDIVARSIVEEMKKTGEDHVFLSLKQIAPEKIKQRFPMIYKTCLERGLDITKDNIPVAPAAHYFMGGIKTDINGRTNIDGLYAAGECAATGVHGANRLASNSLLEGLVFGHRAALAARSEFSESSPTPHTPSPIPAKPRLKDVEVQRYKLVIKSALWQGTGIIRSKENLEETFAELEKVERQVDFPAVSMEELELKNMLLVAKLITRAALDRTESRGAHYRADFPKKDDINWKNHLVYKLGVNS</sequence>
<evidence type="ECO:0000256" key="10">
    <source>
        <dbReference type="ARBA" id="ARBA00048305"/>
    </source>
</evidence>
<dbReference type="GO" id="GO:0008734">
    <property type="term" value="F:L-aspartate oxidase activity"/>
    <property type="evidence" value="ECO:0007669"/>
    <property type="project" value="UniProtKB-UniRule"/>
</dbReference>
<dbReference type="FunFam" id="3.90.700.10:FF:000002">
    <property type="entry name" value="L-aspartate oxidase"/>
    <property type="match status" value="1"/>
</dbReference>
<feature type="domain" description="FAD-dependent oxidoreductase 2 FAD-binding" evidence="15">
    <location>
        <begin position="8"/>
        <end position="383"/>
    </location>
</feature>
<keyword evidence="6 13" id="KW-0285">Flavoprotein</keyword>
<comment type="pathway">
    <text evidence="2 13">Cofactor biosynthesis; NAD(+) biosynthesis; iminoaspartate from L-aspartate (oxidase route): step 1/1.</text>
</comment>
<evidence type="ECO:0000256" key="12">
    <source>
        <dbReference type="PIRSR" id="PIRSR000171-1"/>
    </source>
</evidence>
<evidence type="ECO:0000259" key="15">
    <source>
        <dbReference type="Pfam" id="PF00890"/>
    </source>
</evidence>
<dbReference type="SUPFAM" id="SSF56425">
    <property type="entry name" value="Succinate dehydrogenase/fumarate reductase flavoprotein, catalytic domain"/>
    <property type="match status" value="1"/>
</dbReference>
<reference evidence="17 18" key="1">
    <citation type="journal article" date="2016" name="Nat. Commun.">
        <title>Thousands of microbial genomes shed light on interconnected biogeochemical processes in an aquifer system.</title>
        <authorList>
            <person name="Anantharaman K."/>
            <person name="Brown C.T."/>
            <person name="Hug L.A."/>
            <person name="Sharon I."/>
            <person name="Castelle C.J."/>
            <person name="Probst A.J."/>
            <person name="Thomas B.C."/>
            <person name="Singh A."/>
            <person name="Wilkins M.J."/>
            <person name="Karaoz U."/>
            <person name="Brodie E.L."/>
            <person name="Williams K.H."/>
            <person name="Hubbard S.S."/>
            <person name="Banfield J.F."/>
        </authorList>
    </citation>
    <scope>NUCLEOTIDE SEQUENCE [LARGE SCALE GENOMIC DNA]</scope>
</reference>
<keyword evidence="7 13" id="KW-0662">Pyridine nucleotide biosynthesis</keyword>
<comment type="cofactor">
    <cofactor evidence="1 13">
        <name>FAD</name>
        <dbReference type="ChEBI" id="CHEBI:57692"/>
    </cofactor>
</comment>
<dbReference type="GO" id="GO:0033765">
    <property type="term" value="F:steroid dehydrogenase activity, acting on the CH-CH group of donors"/>
    <property type="evidence" value="ECO:0007669"/>
    <property type="project" value="UniProtKB-ARBA"/>
</dbReference>
<dbReference type="PANTHER" id="PTHR42716:SF2">
    <property type="entry name" value="L-ASPARTATE OXIDASE, CHLOROPLASTIC"/>
    <property type="match status" value="1"/>
</dbReference>
<comment type="catalytic activity">
    <reaction evidence="10">
        <text>L-aspartate + O2 = iminosuccinate + H2O2</text>
        <dbReference type="Rhea" id="RHEA:25876"/>
        <dbReference type="ChEBI" id="CHEBI:15379"/>
        <dbReference type="ChEBI" id="CHEBI:16240"/>
        <dbReference type="ChEBI" id="CHEBI:29991"/>
        <dbReference type="ChEBI" id="CHEBI:77875"/>
        <dbReference type="EC" id="1.4.3.16"/>
    </reaction>
    <physiologicalReaction direction="left-to-right" evidence="10">
        <dbReference type="Rhea" id="RHEA:25877"/>
    </physiologicalReaction>
</comment>
<dbReference type="PRINTS" id="PR00368">
    <property type="entry name" value="FADPNR"/>
</dbReference>
<proteinExistence type="inferred from homology"/>
<dbReference type="Gene3D" id="3.50.50.60">
    <property type="entry name" value="FAD/NAD(P)-binding domain"/>
    <property type="match status" value="1"/>
</dbReference>
<evidence type="ECO:0000256" key="14">
    <source>
        <dbReference type="SAM" id="MobiDB-lite"/>
    </source>
</evidence>
<dbReference type="Gene3D" id="1.20.58.100">
    <property type="entry name" value="Fumarate reductase/succinate dehydrogenase flavoprotein-like, C-terminal domain"/>
    <property type="match status" value="1"/>
</dbReference>
<evidence type="ECO:0000256" key="1">
    <source>
        <dbReference type="ARBA" id="ARBA00001974"/>
    </source>
</evidence>
<dbReference type="PRINTS" id="PR00411">
    <property type="entry name" value="PNDRDTASEI"/>
</dbReference>
<comment type="similarity">
    <text evidence="3 13">Belongs to the FAD-dependent oxidoreductase 2 family. NadB subfamily.</text>
</comment>
<organism evidence="17 18">
    <name type="scientific">candidate division WOR-1 bacterium RIFCSPHIGHO2_01_FULL_53_15</name>
    <dbReference type="NCBI Taxonomy" id="1802564"/>
    <lineage>
        <taxon>Bacteria</taxon>
        <taxon>Bacillati</taxon>
        <taxon>Saganbacteria</taxon>
    </lineage>
</organism>
<dbReference type="GO" id="GO:0005737">
    <property type="term" value="C:cytoplasm"/>
    <property type="evidence" value="ECO:0007669"/>
    <property type="project" value="UniProtKB-SubCell"/>
</dbReference>
<dbReference type="Pfam" id="PF00890">
    <property type="entry name" value="FAD_binding_2"/>
    <property type="match status" value="1"/>
</dbReference>
<evidence type="ECO:0000256" key="5">
    <source>
        <dbReference type="ARBA" id="ARBA00021901"/>
    </source>
</evidence>
<evidence type="ECO:0000256" key="4">
    <source>
        <dbReference type="ARBA" id="ARBA00012173"/>
    </source>
</evidence>
<gene>
    <name evidence="17" type="ORF">A2625_07045</name>
</gene>
<dbReference type="NCBIfam" id="TIGR00551">
    <property type="entry name" value="nadB"/>
    <property type="match status" value="1"/>
</dbReference>
<evidence type="ECO:0000256" key="8">
    <source>
        <dbReference type="ARBA" id="ARBA00022827"/>
    </source>
</evidence>
<evidence type="ECO:0000256" key="7">
    <source>
        <dbReference type="ARBA" id="ARBA00022642"/>
    </source>
</evidence>
<evidence type="ECO:0000256" key="9">
    <source>
        <dbReference type="ARBA" id="ARBA00023002"/>
    </source>
</evidence>
<comment type="subcellular location">
    <subcellularLocation>
        <location evidence="13">Cytoplasm</location>
    </subcellularLocation>
</comment>
<evidence type="ECO:0000313" key="17">
    <source>
        <dbReference type="EMBL" id="OGB90782.1"/>
    </source>
</evidence>
<name>A0A1F4Q6B6_UNCSA</name>
<protein>
    <recommendedName>
        <fullName evidence="5 11">L-aspartate oxidase</fullName>
        <ecNumber evidence="4 11">1.4.3.16</ecNumber>
    </recommendedName>
</protein>
<feature type="region of interest" description="Disordered" evidence="14">
    <location>
        <begin position="399"/>
        <end position="418"/>
    </location>
</feature>
<dbReference type="Pfam" id="PF02910">
    <property type="entry name" value="Succ_DH_flav_C"/>
    <property type="match status" value="1"/>
</dbReference>
<evidence type="ECO:0000256" key="6">
    <source>
        <dbReference type="ARBA" id="ARBA00022630"/>
    </source>
</evidence>
<dbReference type="UniPathway" id="UPA00253">
    <property type="reaction ID" value="UER00326"/>
</dbReference>
<dbReference type="AlphaFoldDB" id="A0A1F4Q6B6"/>
<dbReference type="InterPro" id="IPR005288">
    <property type="entry name" value="NadB"/>
</dbReference>
<dbReference type="InterPro" id="IPR027477">
    <property type="entry name" value="Succ_DH/fumarate_Rdtase_cat_sf"/>
</dbReference>
<dbReference type="PIRSF" id="PIRSF000171">
    <property type="entry name" value="SDHA_APRA_LASPO"/>
    <property type="match status" value="1"/>
</dbReference>
<comment type="caution">
    <text evidence="17">The sequence shown here is derived from an EMBL/GenBank/DDBJ whole genome shotgun (WGS) entry which is preliminary data.</text>
</comment>
<comment type="function">
    <text evidence="13">Catalyzes the oxidation of L-aspartate to iminoaspartate.</text>
</comment>
<evidence type="ECO:0000256" key="2">
    <source>
        <dbReference type="ARBA" id="ARBA00004950"/>
    </source>
</evidence>
<dbReference type="InterPro" id="IPR037099">
    <property type="entry name" value="Fum_R/Succ_DH_flav-like_C_sf"/>
</dbReference>
<evidence type="ECO:0000259" key="16">
    <source>
        <dbReference type="Pfam" id="PF02910"/>
    </source>
</evidence>
<dbReference type="InterPro" id="IPR003953">
    <property type="entry name" value="FAD-dep_OxRdtase_2_FAD-bd"/>
</dbReference>
<accession>A0A1F4Q6B6</accession>
<keyword evidence="9 13" id="KW-0560">Oxidoreductase</keyword>
<dbReference type="InterPro" id="IPR036188">
    <property type="entry name" value="FAD/NAD-bd_sf"/>
</dbReference>
<dbReference type="PANTHER" id="PTHR42716">
    <property type="entry name" value="L-ASPARTATE OXIDASE"/>
    <property type="match status" value="1"/>
</dbReference>
<feature type="active site" description="Proton acceptor" evidence="12">
    <location>
        <position position="281"/>
    </location>
</feature>
<dbReference type="EMBL" id="METM01000004">
    <property type="protein sequence ID" value="OGB90782.1"/>
    <property type="molecule type" value="Genomic_DNA"/>
</dbReference>
<dbReference type="InterPro" id="IPR015939">
    <property type="entry name" value="Fum_Rdtase/Succ_DH_flav-like_C"/>
</dbReference>
<dbReference type="Gene3D" id="3.90.700.10">
    <property type="entry name" value="Succinate dehydrogenase/fumarate reductase flavoprotein, catalytic domain"/>
    <property type="match status" value="1"/>
</dbReference>
<feature type="domain" description="Fumarate reductase/succinate dehydrogenase flavoprotein-like C-terminal" evidence="16">
    <location>
        <begin position="433"/>
        <end position="518"/>
    </location>
</feature>
<dbReference type="GO" id="GO:0034628">
    <property type="term" value="P:'de novo' NAD+ biosynthetic process from L-aspartate"/>
    <property type="evidence" value="ECO:0007669"/>
    <property type="project" value="TreeGrafter"/>
</dbReference>